<dbReference type="InterPro" id="IPR014284">
    <property type="entry name" value="RNA_pol_sigma-70_dom"/>
</dbReference>
<proteinExistence type="inferred from homology"/>
<dbReference type="Gene3D" id="1.10.1740.10">
    <property type="match status" value="1"/>
</dbReference>
<keyword evidence="3" id="KW-0731">Sigma factor</keyword>
<dbReference type="InterPro" id="IPR013324">
    <property type="entry name" value="RNA_pol_sigma_r3/r4-like"/>
</dbReference>
<keyword evidence="9" id="KW-1185">Reference proteome</keyword>
<dbReference type="PANTHER" id="PTHR43133:SF8">
    <property type="entry name" value="RNA POLYMERASE SIGMA FACTOR HI_1459-RELATED"/>
    <property type="match status" value="1"/>
</dbReference>
<comment type="similarity">
    <text evidence="1">Belongs to the sigma-70 factor family. ECF subfamily.</text>
</comment>
<dbReference type="InterPro" id="IPR007627">
    <property type="entry name" value="RNA_pol_sigma70_r2"/>
</dbReference>
<sequence length="214" mass="23313">MWDAVDDGPPDARLIAEFRRGDADAGDLLFRRHAEPLRRIAAGWVSQPAERDDLVAEAFACVLSVLRTGGGPRENLRPYLVVTMRNLAARWSRQHGRVEPHAVVPGTGETEGADDLVLRRSTDELVRSAFHTLPARWRMVLWSTIAEGHTAAELAPVLGVSPNGVAALAGRARAGLRQAYLQAQRLPAAGERSCPEARSRLGSWLPGPSHQDRA</sequence>
<evidence type="ECO:0000256" key="3">
    <source>
        <dbReference type="ARBA" id="ARBA00023082"/>
    </source>
</evidence>
<dbReference type="GO" id="GO:0003677">
    <property type="term" value="F:DNA binding"/>
    <property type="evidence" value="ECO:0007669"/>
    <property type="project" value="UniProtKB-KW"/>
</dbReference>
<evidence type="ECO:0000256" key="4">
    <source>
        <dbReference type="ARBA" id="ARBA00023125"/>
    </source>
</evidence>
<evidence type="ECO:0000256" key="6">
    <source>
        <dbReference type="SAM" id="MobiDB-lite"/>
    </source>
</evidence>
<dbReference type="InterPro" id="IPR013325">
    <property type="entry name" value="RNA_pol_sigma_r2"/>
</dbReference>
<keyword evidence="4" id="KW-0238">DNA-binding</keyword>
<protein>
    <submittedName>
        <fullName evidence="8">RNA polymerase sigma factor, sigma-70 family</fullName>
    </submittedName>
</protein>
<evidence type="ECO:0000256" key="2">
    <source>
        <dbReference type="ARBA" id="ARBA00023015"/>
    </source>
</evidence>
<feature type="region of interest" description="Disordered" evidence="6">
    <location>
        <begin position="187"/>
        <end position="214"/>
    </location>
</feature>
<dbReference type="AlphaFoldDB" id="A0A1K1SNF6"/>
<evidence type="ECO:0000256" key="5">
    <source>
        <dbReference type="ARBA" id="ARBA00023163"/>
    </source>
</evidence>
<evidence type="ECO:0000259" key="7">
    <source>
        <dbReference type="Pfam" id="PF04542"/>
    </source>
</evidence>
<dbReference type="SUPFAM" id="SSF88946">
    <property type="entry name" value="Sigma2 domain of RNA polymerase sigma factors"/>
    <property type="match status" value="1"/>
</dbReference>
<name>A0A1K1SNF6_9PSEU</name>
<organism evidence="8 9">
    <name type="scientific">Amycolatopsis australiensis</name>
    <dbReference type="NCBI Taxonomy" id="546364"/>
    <lineage>
        <taxon>Bacteria</taxon>
        <taxon>Bacillati</taxon>
        <taxon>Actinomycetota</taxon>
        <taxon>Actinomycetes</taxon>
        <taxon>Pseudonocardiales</taxon>
        <taxon>Pseudonocardiaceae</taxon>
        <taxon>Amycolatopsis</taxon>
    </lineage>
</organism>
<dbReference type="GO" id="GO:0016987">
    <property type="term" value="F:sigma factor activity"/>
    <property type="evidence" value="ECO:0007669"/>
    <property type="project" value="UniProtKB-KW"/>
</dbReference>
<dbReference type="Proteomes" id="UP000182740">
    <property type="component" value="Unassembled WGS sequence"/>
</dbReference>
<evidence type="ECO:0000313" key="8">
    <source>
        <dbReference type="EMBL" id="SFW85615.1"/>
    </source>
</evidence>
<dbReference type="STRING" id="546364.SAMN04489730_6184"/>
<gene>
    <name evidence="8" type="ORF">SAMN04489730_6184</name>
</gene>
<dbReference type="NCBIfam" id="TIGR02937">
    <property type="entry name" value="sigma70-ECF"/>
    <property type="match status" value="1"/>
</dbReference>
<dbReference type="GO" id="GO:0006352">
    <property type="term" value="P:DNA-templated transcription initiation"/>
    <property type="evidence" value="ECO:0007669"/>
    <property type="project" value="InterPro"/>
</dbReference>
<dbReference type="RefSeq" id="WP_072479554.1">
    <property type="nucleotide sequence ID" value="NZ_FPJG01000006.1"/>
</dbReference>
<evidence type="ECO:0000256" key="1">
    <source>
        <dbReference type="ARBA" id="ARBA00010641"/>
    </source>
</evidence>
<reference evidence="9" key="1">
    <citation type="submission" date="2016-11" db="EMBL/GenBank/DDBJ databases">
        <authorList>
            <person name="Varghese N."/>
            <person name="Submissions S."/>
        </authorList>
    </citation>
    <scope>NUCLEOTIDE SEQUENCE [LARGE SCALE GENOMIC DNA]</scope>
    <source>
        <strain evidence="9">DSM 44671</strain>
    </source>
</reference>
<dbReference type="EMBL" id="FPJG01000006">
    <property type="protein sequence ID" value="SFW85615.1"/>
    <property type="molecule type" value="Genomic_DNA"/>
</dbReference>
<feature type="domain" description="RNA polymerase sigma-70 region 2" evidence="7">
    <location>
        <begin position="29"/>
        <end position="97"/>
    </location>
</feature>
<dbReference type="SUPFAM" id="SSF88659">
    <property type="entry name" value="Sigma3 and sigma4 domains of RNA polymerase sigma factors"/>
    <property type="match status" value="1"/>
</dbReference>
<dbReference type="OrthoDB" id="4990598at2"/>
<dbReference type="InterPro" id="IPR039425">
    <property type="entry name" value="RNA_pol_sigma-70-like"/>
</dbReference>
<keyword evidence="5" id="KW-0804">Transcription</keyword>
<dbReference type="Gene3D" id="1.10.10.10">
    <property type="entry name" value="Winged helix-like DNA-binding domain superfamily/Winged helix DNA-binding domain"/>
    <property type="match status" value="1"/>
</dbReference>
<dbReference type="Pfam" id="PF04542">
    <property type="entry name" value="Sigma70_r2"/>
    <property type="match status" value="1"/>
</dbReference>
<accession>A0A1K1SNF6</accession>
<keyword evidence="2" id="KW-0805">Transcription regulation</keyword>
<dbReference type="InterPro" id="IPR036388">
    <property type="entry name" value="WH-like_DNA-bd_sf"/>
</dbReference>
<evidence type="ECO:0000313" key="9">
    <source>
        <dbReference type="Proteomes" id="UP000182740"/>
    </source>
</evidence>
<dbReference type="PANTHER" id="PTHR43133">
    <property type="entry name" value="RNA POLYMERASE ECF-TYPE SIGMA FACTO"/>
    <property type="match status" value="1"/>
</dbReference>